<dbReference type="Proteomes" id="UP001279734">
    <property type="component" value="Unassembled WGS sequence"/>
</dbReference>
<name>A0AAD3TI74_NEPGR</name>
<organism evidence="1 2">
    <name type="scientific">Nepenthes gracilis</name>
    <name type="common">Slender pitcher plant</name>
    <dbReference type="NCBI Taxonomy" id="150966"/>
    <lineage>
        <taxon>Eukaryota</taxon>
        <taxon>Viridiplantae</taxon>
        <taxon>Streptophyta</taxon>
        <taxon>Embryophyta</taxon>
        <taxon>Tracheophyta</taxon>
        <taxon>Spermatophyta</taxon>
        <taxon>Magnoliopsida</taxon>
        <taxon>eudicotyledons</taxon>
        <taxon>Gunneridae</taxon>
        <taxon>Pentapetalae</taxon>
        <taxon>Caryophyllales</taxon>
        <taxon>Nepenthaceae</taxon>
        <taxon>Nepenthes</taxon>
    </lineage>
</organism>
<proteinExistence type="predicted"/>
<evidence type="ECO:0000313" key="2">
    <source>
        <dbReference type="Proteomes" id="UP001279734"/>
    </source>
</evidence>
<protein>
    <submittedName>
        <fullName evidence="1">Uncharacterized protein</fullName>
    </submittedName>
</protein>
<dbReference type="EMBL" id="BSYO01000037">
    <property type="protein sequence ID" value="GMH29947.1"/>
    <property type="molecule type" value="Genomic_DNA"/>
</dbReference>
<comment type="caution">
    <text evidence="1">The sequence shown here is derived from an EMBL/GenBank/DDBJ whole genome shotgun (WGS) entry which is preliminary data.</text>
</comment>
<sequence length="92" mass="10069">MCAVLSTKIQLNSGRTSPVKEDTPVEVEVVYQWKPLRCTSCKKFGHGTDQCKPQIVRPADRILEAAPASVNQTVSNGTLVTSQQRSFLQAPP</sequence>
<gene>
    <name evidence="1" type="ORF">Nepgr_031790</name>
</gene>
<reference evidence="1" key="1">
    <citation type="submission" date="2023-05" db="EMBL/GenBank/DDBJ databases">
        <title>Nepenthes gracilis genome sequencing.</title>
        <authorList>
            <person name="Fukushima K."/>
        </authorList>
    </citation>
    <scope>NUCLEOTIDE SEQUENCE</scope>
    <source>
        <strain evidence="1">SING2019-196</strain>
    </source>
</reference>
<evidence type="ECO:0000313" key="1">
    <source>
        <dbReference type="EMBL" id="GMH29947.1"/>
    </source>
</evidence>
<accession>A0AAD3TI74</accession>
<keyword evidence="2" id="KW-1185">Reference proteome</keyword>
<dbReference type="AlphaFoldDB" id="A0AAD3TI74"/>